<feature type="region of interest" description="Disordered" evidence="1">
    <location>
        <begin position="51"/>
        <end position="70"/>
    </location>
</feature>
<dbReference type="AlphaFoldDB" id="A0AA38VKX0"/>
<feature type="region of interest" description="Disordered" evidence="1">
    <location>
        <begin position="104"/>
        <end position="169"/>
    </location>
</feature>
<feature type="compositionally biased region" description="Polar residues" evidence="1">
    <location>
        <begin position="105"/>
        <end position="124"/>
    </location>
</feature>
<proteinExistence type="predicted"/>
<name>A0AA38VKX0_9PEZI</name>
<dbReference type="PROSITE" id="PS50172">
    <property type="entry name" value="BRCT"/>
    <property type="match status" value="1"/>
</dbReference>
<gene>
    <name evidence="3" type="ORF">NKR19_g7932</name>
</gene>
<protein>
    <submittedName>
        <fullName evidence="3">DNA repair protein REV1</fullName>
    </submittedName>
</protein>
<dbReference type="Pfam" id="PF00533">
    <property type="entry name" value="BRCT"/>
    <property type="match status" value="1"/>
</dbReference>
<organism evidence="3 4">
    <name type="scientific">Coniochaeta hoffmannii</name>
    <dbReference type="NCBI Taxonomy" id="91930"/>
    <lineage>
        <taxon>Eukaryota</taxon>
        <taxon>Fungi</taxon>
        <taxon>Dikarya</taxon>
        <taxon>Ascomycota</taxon>
        <taxon>Pezizomycotina</taxon>
        <taxon>Sordariomycetes</taxon>
        <taxon>Sordariomycetidae</taxon>
        <taxon>Coniochaetales</taxon>
        <taxon>Coniochaetaceae</taxon>
        <taxon>Coniochaeta</taxon>
    </lineage>
</organism>
<feature type="domain" description="BRCT" evidence="2">
    <location>
        <begin position="170"/>
        <end position="276"/>
    </location>
</feature>
<keyword evidence="4" id="KW-1185">Reference proteome</keyword>
<evidence type="ECO:0000256" key="1">
    <source>
        <dbReference type="SAM" id="MobiDB-lite"/>
    </source>
</evidence>
<reference evidence="3" key="1">
    <citation type="submission" date="2022-07" db="EMBL/GenBank/DDBJ databases">
        <title>Fungi with potential for degradation of polypropylene.</title>
        <authorList>
            <person name="Gostincar C."/>
        </authorList>
    </citation>
    <scope>NUCLEOTIDE SEQUENCE</scope>
    <source>
        <strain evidence="3">EXF-13287</strain>
    </source>
</reference>
<evidence type="ECO:0000259" key="2">
    <source>
        <dbReference type="PROSITE" id="PS50172"/>
    </source>
</evidence>
<dbReference type="Proteomes" id="UP001174691">
    <property type="component" value="Unassembled WGS sequence"/>
</dbReference>
<evidence type="ECO:0000313" key="4">
    <source>
        <dbReference type="Proteomes" id="UP001174691"/>
    </source>
</evidence>
<sequence>MAPPKPPIQRAADANLSRTFDPWNSVGAGHQRPETKGPGGWRESRALKMNSQLVGGNGGGKRIHDTVGQGSLDFDEERKVFIPKEARARAQCSVADMLLRPGSMSAAQKGTSSLPGSRPSSAGSTDRLRSVSPVKTQREASPVLDIPATRTMEGAQIGDAKAHDEESQPRRRRIFDNLVIYVNGSTHPVISDHKLKHLLAENGARMSFHLGRRQVTHVILGRPSAVGHGAGGGLAGGKLEKEIRKVGGYGIKYVGVEWVLESIKAGKRLPEARFANLKVAPRGQQSVYGAFAVAKSADSASPQEA</sequence>
<dbReference type="SUPFAM" id="SSF52113">
    <property type="entry name" value="BRCT domain"/>
    <property type="match status" value="1"/>
</dbReference>
<dbReference type="InterPro" id="IPR036420">
    <property type="entry name" value="BRCT_dom_sf"/>
</dbReference>
<dbReference type="EMBL" id="JANBVN010000148">
    <property type="protein sequence ID" value="KAJ9138258.1"/>
    <property type="molecule type" value="Genomic_DNA"/>
</dbReference>
<dbReference type="InterPro" id="IPR001357">
    <property type="entry name" value="BRCT_dom"/>
</dbReference>
<accession>A0AA38VKX0</accession>
<dbReference type="Gene3D" id="3.40.50.10190">
    <property type="entry name" value="BRCT domain"/>
    <property type="match status" value="1"/>
</dbReference>
<evidence type="ECO:0000313" key="3">
    <source>
        <dbReference type="EMBL" id="KAJ9138258.1"/>
    </source>
</evidence>
<comment type="caution">
    <text evidence="3">The sequence shown here is derived from an EMBL/GenBank/DDBJ whole genome shotgun (WGS) entry which is preliminary data.</text>
</comment>
<feature type="compositionally biased region" description="Basic and acidic residues" evidence="1">
    <location>
        <begin position="160"/>
        <end position="169"/>
    </location>
</feature>
<feature type="region of interest" description="Disordered" evidence="1">
    <location>
        <begin position="1"/>
        <end position="43"/>
    </location>
</feature>